<reference evidence="1" key="1">
    <citation type="journal article" date="2020" name="Nature">
        <title>Giant virus diversity and host interactions through global metagenomics.</title>
        <authorList>
            <person name="Schulz F."/>
            <person name="Roux S."/>
            <person name="Paez-Espino D."/>
            <person name="Jungbluth S."/>
            <person name="Walsh D.A."/>
            <person name="Denef V.J."/>
            <person name="McMahon K.D."/>
            <person name="Konstantinidis K.T."/>
            <person name="Eloe-Fadrosh E.A."/>
            <person name="Kyrpides N.C."/>
            <person name="Woyke T."/>
        </authorList>
    </citation>
    <scope>NUCLEOTIDE SEQUENCE</scope>
    <source>
        <strain evidence="1">GVMAG-S-1041349-163</strain>
    </source>
</reference>
<protein>
    <submittedName>
        <fullName evidence="1">Uncharacterized protein</fullName>
    </submittedName>
</protein>
<dbReference type="AlphaFoldDB" id="A0A6C0JSH0"/>
<name>A0A6C0JSH0_9ZZZZ</name>
<evidence type="ECO:0000313" key="1">
    <source>
        <dbReference type="EMBL" id="QHU07851.1"/>
    </source>
</evidence>
<accession>A0A6C0JSH0</accession>
<sequence length="94" mass="11239">MCESDVNISFPIVMIHNKVENLIWICTKNEQSELSYVSVFINKYKNEKIVNEFDKFEDIIKLIDDLKIKGWVKGYMPEIEMKDENNNILFNYKL</sequence>
<dbReference type="EMBL" id="MN740689">
    <property type="protein sequence ID" value="QHU07851.1"/>
    <property type="molecule type" value="Genomic_DNA"/>
</dbReference>
<organism evidence="1">
    <name type="scientific">viral metagenome</name>
    <dbReference type="NCBI Taxonomy" id="1070528"/>
    <lineage>
        <taxon>unclassified sequences</taxon>
        <taxon>metagenomes</taxon>
        <taxon>organismal metagenomes</taxon>
    </lineage>
</organism>
<proteinExistence type="predicted"/>